<reference evidence="1" key="1">
    <citation type="submission" date="2021-02" db="EMBL/GenBank/DDBJ databases">
        <authorList>
            <person name="Nieuwenhuis M."/>
            <person name="Van De Peppel L.J.J."/>
        </authorList>
    </citation>
    <scope>NUCLEOTIDE SEQUENCE</scope>
    <source>
        <strain evidence="1">D49</strain>
    </source>
</reference>
<dbReference type="Proteomes" id="UP000717328">
    <property type="component" value="Unassembled WGS sequence"/>
</dbReference>
<evidence type="ECO:0000313" key="1">
    <source>
        <dbReference type="EMBL" id="KAG5650907.1"/>
    </source>
</evidence>
<name>A0A9P7GQ11_9AGAR</name>
<protein>
    <submittedName>
        <fullName evidence="1">Uncharacterized protein</fullName>
    </submittedName>
</protein>
<proteinExistence type="predicted"/>
<accession>A0A9P7GQ11</accession>
<keyword evidence="2" id="KW-1185">Reference proteome</keyword>
<organism evidence="1 2">
    <name type="scientific">Sphagnurus paluster</name>
    <dbReference type="NCBI Taxonomy" id="117069"/>
    <lineage>
        <taxon>Eukaryota</taxon>
        <taxon>Fungi</taxon>
        <taxon>Dikarya</taxon>
        <taxon>Basidiomycota</taxon>
        <taxon>Agaricomycotina</taxon>
        <taxon>Agaricomycetes</taxon>
        <taxon>Agaricomycetidae</taxon>
        <taxon>Agaricales</taxon>
        <taxon>Tricholomatineae</taxon>
        <taxon>Lyophyllaceae</taxon>
        <taxon>Sphagnurus</taxon>
    </lineage>
</organism>
<evidence type="ECO:0000313" key="2">
    <source>
        <dbReference type="Proteomes" id="UP000717328"/>
    </source>
</evidence>
<dbReference type="AlphaFoldDB" id="A0A9P7GQ11"/>
<comment type="caution">
    <text evidence="1">The sequence shown here is derived from an EMBL/GenBank/DDBJ whole genome shotgun (WGS) entry which is preliminary data.</text>
</comment>
<gene>
    <name evidence="1" type="ORF">H0H81_010581</name>
</gene>
<reference evidence="1" key="2">
    <citation type="submission" date="2021-10" db="EMBL/GenBank/DDBJ databases">
        <title>Phylogenomics reveals ancestral predisposition of the termite-cultivated fungus Termitomyces towards a domesticated lifestyle.</title>
        <authorList>
            <person name="Auxier B."/>
            <person name="Grum-Grzhimaylo A."/>
            <person name="Cardenas M.E."/>
            <person name="Lodge J.D."/>
            <person name="Laessoe T."/>
            <person name="Pedersen O."/>
            <person name="Smith M.E."/>
            <person name="Kuyper T.W."/>
            <person name="Franco-Molano E.A."/>
            <person name="Baroni T.J."/>
            <person name="Aanen D.K."/>
        </authorList>
    </citation>
    <scope>NUCLEOTIDE SEQUENCE</scope>
    <source>
        <strain evidence="1">D49</strain>
    </source>
</reference>
<dbReference type="EMBL" id="JABCKI010000337">
    <property type="protein sequence ID" value="KAG5650907.1"/>
    <property type="molecule type" value="Genomic_DNA"/>
</dbReference>
<dbReference type="OrthoDB" id="37659at2759"/>
<sequence length="249" mass="28319">MSRPFPTSFPLIVYPETLLKDITTRPLLPRALPTENERLPENIHPEYISPYLSLLPQEQMNIDLAKRDDEYRPADNHHMHNDTGDRMLYLATHLDTPVPRHRHWALQWRLEPKKIFASTNPALRVLETATSTNNYEAPFLINIGPRTTSATPSGRQAVFPITVLTLEQRQELEQIAWNVGVVRPDGEFNCQNWAAAVLGVAIARGILEEDLVMRTLSEALKDEPSGLSSSIFRPVMKILTLRILFSILP</sequence>